<dbReference type="EMBL" id="CP001968">
    <property type="protein sequence ID" value="ADD67617.1"/>
    <property type="molecule type" value="Genomic_DNA"/>
</dbReference>
<protein>
    <submittedName>
        <fullName evidence="6">Transcriptional regulator, HxlR family</fullName>
    </submittedName>
</protein>
<dbReference type="PANTHER" id="PTHR33204">
    <property type="entry name" value="TRANSCRIPTIONAL REGULATOR, MARR FAMILY"/>
    <property type="match status" value="1"/>
</dbReference>
<keyword evidence="3" id="KW-0804">Transcription</keyword>
<dbReference type="KEGG" id="dap:Dacet_0837"/>
<dbReference type="Proteomes" id="UP000002012">
    <property type="component" value="Chromosome"/>
</dbReference>
<dbReference type="RefSeq" id="WP_013010148.1">
    <property type="nucleotide sequence ID" value="NC_013943.1"/>
</dbReference>
<dbReference type="GO" id="GO:0003677">
    <property type="term" value="F:DNA binding"/>
    <property type="evidence" value="ECO:0007669"/>
    <property type="project" value="UniProtKB-KW"/>
</dbReference>
<dbReference type="PROSITE" id="PS51118">
    <property type="entry name" value="HTH_HXLR"/>
    <property type="match status" value="1"/>
</dbReference>
<keyword evidence="7" id="KW-1185">Reference proteome</keyword>
<feature type="region of interest" description="Disordered" evidence="4">
    <location>
        <begin position="132"/>
        <end position="152"/>
    </location>
</feature>
<dbReference type="InterPro" id="IPR036390">
    <property type="entry name" value="WH_DNA-bd_sf"/>
</dbReference>
<dbReference type="Pfam" id="PF01638">
    <property type="entry name" value="HxlR"/>
    <property type="match status" value="1"/>
</dbReference>
<dbReference type="CDD" id="cd00090">
    <property type="entry name" value="HTH_ARSR"/>
    <property type="match status" value="1"/>
</dbReference>
<dbReference type="InterPro" id="IPR002577">
    <property type="entry name" value="HTH_HxlR"/>
</dbReference>
<dbReference type="InterPro" id="IPR036388">
    <property type="entry name" value="WH-like_DNA-bd_sf"/>
</dbReference>
<evidence type="ECO:0000259" key="5">
    <source>
        <dbReference type="PROSITE" id="PS51118"/>
    </source>
</evidence>
<dbReference type="PANTHER" id="PTHR33204:SF29">
    <property type="entry name" value="TRANSCRIPTIONAL REGULATOR"/>
    <property type="match status" value="1"/>
</dbReference>
<name>D4H5J7_DENA2</name>
<dbReference type="GO" id="GO:0006355">
    <property type="term" value="P:regulation of DNA-templated transcription"/>
    <property type="evidence" value="ECO:0007669"/>
    <property type="project" value="UniProtKB-ARBA"/>
</dbReference>
<proteinExistence type="predicted"/>
<evidence type="ECO:0000313" key="7">
    <source>
        <dbReference type="Proteomes" id="UP000002012"/>
    </source>
</evidence>
<dbReference type="OrthoDB" id="9791143at2"/>
<evidence type="ECO:0000313" key="6">
    <source>
        <dbReference type="EMBL" id="ADD67617.1"/>
    </source>
</evidence>
<feature type="domain" description="HTH hxlR-type" evidence="5">
    <location>
        <begin position="11"/>
        <end position="109"/>
    </location>
</feature>
<dbReference type="Gene3D" id="1.10.10.10">
    <property type="entry name" value="Winged helix-like DNA-binding domain superfamily/Winged helix DNA-binding domain"/>
    <property type="match status" value="1"/>
</dbReference>
<evidence type="ECO:0000256" key="2">
    <source>
        <dbReference type="ARBA" id="ARBA00023125"/>
    </source>
</evidence>
<evidence type="ECO:0000256" key="3">
    <source>
        <dbReference type="ARBA" id="ARBA00023163"/>
    </source>
</evidence>
<feature type="compositionally biased region" description="Polar residues" evidence="4">
    <location>
        <begin position="136"/>
        <end position="152"/>
    </location>
</feature>
<keyword evidence="2" id="KW-0238">DNA-binding</keyword>
<organism evidence="6 7">
    <name type="scientific">Denitrovibrio acetiphilus (strain DSM 12809 / NBRC 114555 / N2460)</name>
    <dbReference type="NCBI Taxonomy" id="522772"/>
    <lineage>
        <taxon>Bacteria</taxon>
        <taxon>Pseudomonadati</taxon>
        <taxon>Deferribacterota</taxon>
        <taxon>Deferribacteres</taxon>
        <taxon>Deferribacterales</taxon>
        <taxon>Geovibrionaceae</taxon>
        <taxon>Denitrovibrio</taxon>
    </lineage>
</organism>
<accession>D4H5J7</accession>
<dbReference type="eggNOG" id="COG1733">
    <property type="taxonomic scope" value="Bacteria"/>
</dbReference>
<dbReference type="HOGENOM" id="CLU_111585_5_1_0"/>
<dbReference type="PaxDb" id="522772-Dacet_0837"/>
<dbReference type="AlphaFoldDB" id="D4H5J7"/>
<reference evidence="6 7" key="1">
    <citation type="journal article" date="2010" name="Stand. Genomic Sci.">
        <title>Complete genome sequence of Denitrovibrio acetiphilus type strain (N2460).</title>
        <authorList>
            <person name="Kiss H."/>
            <person name="Lang E."/>
            <person name="Lapidus A."/>
            <person name="Copeland A."/>
            <person name="Nolan M."/>
            <person name="Glavina Del Rio T."/>
            <person name="Chen F."/>
            <person name="Lucas S."/>
            <person name="Tice H."/>
            <person name="Cheng J.F."/>
            <person name="Han C."/>
            <person name="Goodwin L."/>
            <person name="Pitluck S."/>
            <person name="Liolios K."/>
            <person name="Pati A."/>
            <person name="Ivanova N."/>
            <person name="Mavromatis K."/>
            <person name="Chen A."/>
            <person name="Palaniappan K."/>
            <person name="Land M."/>
            <person name="Hauser L."/>
            <person name="Chang Y.J."/>
            <person name="Jeffries C.D."/>
            <person name="Detter J.C."/>
            <person name="Brettin T."/>
            <person name="Spring S."/>
            <person name="Rohde M."/>
            <person name="Goker M."/>
            <person name="Woyke T."/>
            <person name="Bristow J."/>
            <person name="Eisen J.A."/>
            <person name="Markowitz V."/>
            <person name="Hugenholtz P."/>
            <person name="Kyrpides N.C."/>
            <person name="Klenk H.P."/>
        </authorList>
    </citation>
    <scope>NUCLEOTIDE SEQUENCE [LARGE SCALE GENOMIC DNA]</scope>
    <source>
        <strain evidence="7">DSM 12809 / NBRC 114555 / N2460</strain>
    </source>
</reference>
<dbReference type="SUPFAM" id="SSF46785">
    <property type="entry name" value="Winged helix' DNA-binding domain"/>
    <property type="match status" value="1"/>
</dbReference>
<dbReference type="InterPro" id="IPR011991">
    <property type="entry name" value="ArsR-like_HTH"/>
</dbReference>
<sequence>MINVKGKEHSCPIEVSMNLIAGKWKLLIMWHLLKKTRRFGELQKKITNVTQKMLTQQLRELEADGLVHREVYPIVPPKVEYSLTPFGRSFEPVLNMMIVWGYEYAKRFGEVSYDLSADIEPEYREVVAEKLKDNAQKTSPNETEQEKVTTSI</sequence>
<dbReference type="FunCoup" id="D4H5J7">
    <property type="interactions" value="56"/>
</dbReference>
<dbReference type="InParanoid" id="D4H5J7"/>
<evidence type="ECO:0000256" key="4">
    <source>
        <dbReference type="SAM" id="MobiDB-lite"/>
    </source>
</evidence>
<gene>
    <name evidence="6" type="ordered locus">Dacet_0837</name>
</gene>
<keyword evidence="1" id="KW-0805">Transcription regulation</keyword>
<evidence type="ECO:0000256" key="1">
    <source>
        <dbReference type="ARBA" id="ARBA00023015"/>
    </source>
</evidence>